<reference evidence="1 2" key="1">
    <citation type="submission" date="2018-02" db="EMBL/GenBank/DDBJ databases">
        <title>Draft genome of wild Prunus yedoensis var. nudiflora.</title>
        <authorList>
            <person name="Baek S."/>
            <person name="Kim J.-H."/>
            <person name="Choi K."/>
            <person name="Kim G.-B."/>
            <person name="Cho A."/>
            <person name="Jang H."/>
            <person name="Shin C.-H."/>
            <person name="Yu H.-J."/>
            <person name="Mun J.-H."/>
        </authorList>
    </citation>
    <scope>NUCLEOTIDE SEQUENCE [LARGE SCALE GENOMIC DNA]</scope>
    <source>
        <strain evidence="2">cv. Jeju island</strain>
        <tissue evidence="1">Leaf</tissue>
    </source>
</reference>
<dbReference type="AlphaFoldDB" id="A0A314Y289"/>
<keyword evidence="2" id="KW-1185">Reference proteome</keyword>
<comment type="caution">
    <text evidence="1">The sequence shown here is derived from an EMBL/GenBank/DDBJ whole genome shotgun (WGS) entry which is preliminary data.</text>
</comment>
<evidence type="ECO:0000313" key="2">
    <source>
        <dbReference type="Proteomes" id="UP000250321"/>
    </source>
</evidence>
<protein>
    <submittedName>
        <fullName evidence="1">TMV resistance protein N-like</fullName>
    </submittedName>
</protein>
<accession>A0A314Y289</accession>
<dbReference type="Proteomes" id="UP000250321">
    <property type="component" value="Unassembled WGS sequence"/>
</dbReference>
<organism evidence="1 2">
    <name type="scientific">Prunus yedoensis var. nudiflora</name>
    <dbReference type="NCBI Taxonomy" id="2094558"/>
    <lineage>
        <taxon>Eukaryota</taxon>
        <taxon>Viridiplantae</taxon>
        <taxon>Streptophyta</taxon>
        <taxon>Embryophyta</taxon>
        <taxon>Tracheophyta</taxon>
        <taxon>Spermatophyta</taxon>
        <taxon>Magnoliopsida</taxon>
        <taxon>eudicotyledons</taxon>
        <taxon>Gunneridae</taxon>
        <taxon>Pentapetalae</taxon>
        <taxon>rosids</taxon>
        <taxon>fabids</taxon>
        <taxon>Rosales</taxon>
        <taxon>Rosaceae</taxon>
        <taxon>Amygdaloideae</taxon>
        <taxon>Amygdaleae</taxon>
        <taxon>Prunus</taxon>
    </lineage>
</organism>
<proteinExistence type="predicted"/>
<gene>
    <name evidence="1" type="ORF">Pyn_07457</name>
</gene>
<evidence type="ECO:0000313" key="1">
    <source>
        <dbReference type="EMBL" id="PQP97923.1"/>
    </source>
</evidence>
<dbReference type="EMBL" id="PJQY01001953">
    <property type="protein sequence ID" value="PQP97923.1"/>
    <property type="molecule type" value="Genomic_DNA"/>
</dbReference>
<sequence length="53" mass="6126">MALHDDHRANVVDIGDHEAQWLTLFTGPADHQKRRHIDLNEEPNNILLCISRV</sequence>
<dbReference type="OrthoDB" id="1169882at2759"/>
<name>A0A314Y289_PRUYE</name>